<evidence type="ECO:0000256" key="5">
    <source>
        <dbReference type="SAM" id="Phobius"/>
    </source>
</evidence>
<name>A0ABV8E2Y8_9NOCA</name>
<accession>A0ABV8E2Y8</accession>
<dbReference type="PANTHER" id="PTHR10361:SF24">
    <property type="entry name" value="P3 PROTEIN"/>
    <property type="match status" value="1"/>
</dbReference>
<feature type="transmembrane region" description="Helical" evidence="5">
    <location>
        <begin position="40"/>
        <end position="61"/>
    </location>
</feature>
<protein>
    <submittedName>
        <fullName evidence="6">Bile acid:sodium symporter family protein</fullName>
    </submittedName>
</protein>
<keyword evidence="7" id="KW-1185">Reference proteome</keyword>
<feature type="transmembrane region" description="Helical" evidence="5">
    <location>
        <begin position="67"/>
        <end position="88"/>
    </location>
</feature>
<gene>
    <name evidence="6" type="ORF">ACFO0B_31080</name>
</gene>
<dbReference type="Proteomes" id="UP001595696">
    <property type="component" value="Unassembled WGS sequence"/>
</dbReference>
<feature type="transmembrane region" description="Helical" evidence="5">
    <location>
        <begin position="95"/>
        <end position="119"/>
    </location>
</feature>
<feature type="transmembrane region" description="Helical" evidence="5">
    <location>
        <begin position="259"/>
        <end position="281"/>
    </location>
</feature>
<evidence type="ECO:0000313" key="7">
    <source>
        <dbReference type="Proteomes" id="UP001595696"/>
    </source>
</evidence>
<sequence>MGSWPVTVLLPIVLALIMFGLGLGLTVAEFTRVARYPRAVLVALGCQLVLLPAIAFGLVLATGLAPAPAVGVMLLMAAPGGATANLLSHLFRGDVALNVTLTAVNSLLAVLTLPVVANLALTYFAPAGQERLGPQSGKLLQVFALVLVPVLAGMLTRAARPEWSARLDRPVRVLALGFLAVATVAALLVERRDIGGYLAEVGVLIPALCALGLGVGYLVPKAAGLARPQALACAMEVGIHNSALAMTIAVSVLGDIRMAVPAGVYGIVSVPLALLAGWLITSGTRSERAAMARFRAHSIARNRSAR</sequence>
<feature type="transmembrane region" description="Helical" evidence="5">
    <location>
        <begin position="171"/>
        <end position="189"/>
    </location>
</feature>
<keyword evidence="4 5" id="KW-0472">Membrane</keyword>
<feature type="transmembrane region" description="Helical" evidence="5">
    <location>
        <begin position="139"/>
        <end position="159"/>
    </location>
</feature>
<evidence type="ECO:0000256" key="1">
    <source>
        <dbReference type="ARBA" id="ARBA00004141"/>
    </source>
</evidence>
<organism evidence="6 7">
    <name type="scientific">Nocardia jiangsuensis</name>
    <dbReference type="NCBI Taxonomy" id="1691563"/>
    <lineage>
        <taxon>Bacteria</taxon>
        <taxon>Bacillati</taxon>
        <taxon>Actinomycetota</taxon>
        <taxon>Actinomycetes</taxon>
        <taxon>Mycobacteriales</taxon>
        <taxon>Nocardiaceae</taxon>
        <taxon>Nocardia</taxon>
    </lineage>
</organism>
<evidence type="ECO:0000313" key="6">
    <source>
        <dbReference type="EMBL" id="MFC3966449.1"/>
    </source>
</evidence>
<proteinExistence type="predicted"/>
<comment type="caution">
    <text evidence="6">The sequence shown here is derived from an EMBL/GenBank/DDBJ whole genome shotgun (WGS) entry which is preliminary data.</text>
</comment>
<keyword evidence="2 5" id="KW-0812">Transmembrane</keyword>
<dbReference type="Pfam" id="PF01758">
    <property type="entry name" value="SBF"/>
    <property type="match status" value="1"/>
</dbReference>
<keyword evidence="3 5" id="KW-1133">Transmembrane helix</keyword>
<feature type="transmembrane region" description="Helical" evidence="5">
    <location>
        <begin position="231"/>
        <end position="253"/>
    </location>
</feature>
<comment type="subcellular location">
    <subcellularLocation>
        <location evidence="1">Membrane</location>
        <topology evidence="1">Multi-pass membrane protein</topology>
    </subcellularLocation>
</comment>
<dbReference type="InterPro" id="IPR038770">
    <property type="entry name" value="Na+/solute_symporter_sf"/>
</dbReference>
<dbReference type="RefSeq" id="WP_378617151.1">
    <property type="nucleotide sequence ID" value="NZ_JBHSAX010000033.1"/>
</dbReference>
<evidence type="ECO:0000256" key="2">
    <source>
        <dbReference type="ARBA" id="ARBA00022692"/>
    </source>
</evidence>
<feature type="transmembrane region" description="Helical" evidence="5">
    <location>
        <begin position="6"/>
        <end position="28"/>
    </location>
</feature>
<dbReference type="InterPro" id="IPR002657">
    <property type="entry name" value="BilAc:Na_symport/Acr3"/>
</dbReference>
<dbReference type="Gene3D" id="1.20.1530.20">
    <property type="match status" value="1"/>
</dbReference>
<reference evidence="7" key="1">
    <citation type="journal article" date="2019" name="Int. J. Syst. Evol. Microbiol.">
        <title>The Global Catalogue of Microorganisms (GCM) 10K type strain sequencing project: providing services to taxonomists for standard genome sequencing and annotation.</title>
        <authorList>
            <consortium name="The Broad Institute Genomics Platform"/>
            <consortium name="The Broad Institute Genome Sequencing Center for Infectious Disease"/>
            <person name="Wu L."/>
            <person name="Ma J."/>
        </authorList>
    </citation>
    <scope>NUCLEOTIDE SEQUENCE [LARGE SCALE GENOMIC DNA]</scope>
    <source>
        <strain evidence="7">CGMCC 4.7330</strain>
    </source>
</reference>
<dbReference type="EMBL" id="JBHSAX010000033">
    <property type="protein sequence ID" value="MFC3966449.1"/>
    <property type="molecule type" value="Genomic_DNA"/>
</dbReference>
<dbReference type="InterPro" id="IPR004710">
    <property type="entry name" value="Bilac:Na_transpt"/>
</dbReference>
<evidence type="ECO:0000256" key="3">
    <source>
        <dbReference type="ARBA" id="ARBA00022989"/>
    </source>
</evidence>
<dbReference type="PANTHER" id="PTHR10361">
    <property type="entry name" value="SODIUM-BILE ACID COTRANSPORTER"/>
    <property type="match status" value="1"/>
</dbReference>
<evidence type="ECO:0000256" key="4">
    <source>
        <dbReference type="ARBA" id="ARBA00023136"/>
    </source>
</evidence>
<feature type="transmembrane region" description="Helical" evidence="5">
    <location>
        <begin position="201"/>
        <end position="219"/>
    </location>
</feature>